<dbReference type="Proteomes" id="UP001164020">
    <property type="component" value="Chromosome"/>
</dbReference>
<dbReference type="SUPFAM" id="SSF50346">
    <property type="entry name" value="PRC-barrel domain"/>
    <property type="match status" value="1"/>
</dbReference>
<feature type="domain" description="PRC-barrel" evidence="1">
    <location>
        <begin position="2"/>
        <end position="77"/>
    </location>
</feature>
<keyword evidence="3" id="KW-1185">Reference proteome</keyword>
<dbReference type="RefSeq" id="WP_268879930.1">
    <property type="nucleotide sequence ID" value="NZ_CP114029.1"/>
</dbReference>
<organism evidence="2 3">
    <name type="scientific">Jiella pelagia</name>
    <dbReference type="NCBI Taxonomy" id="2986949"/>
    <lineage>
        <taxon>Bacteria</taxon>
        <taxon>Pseudomonadati</taxon>
        <taxon>Pseudomonadota</taxon>
        <taxon>Alphaproteobacteria</taxon>
        <taxon>Hyphomicrobiales</taxon>
        <taxon>Aurantimonadaceae</taxon>
        <taxon>Jiella</taxon>
    </lineage>
</organism>
<evidence type="ECO:0000313" key="3">
    <source>
        <dbReference type="Proteomes" id="UP001164020"/>
    </source>
</evidence>
<evidence type="ECO:0000259" key="1">
    <source>
        <dbReference type="Pfam" id="PF05239"/>
    </source>
</evidence>
<reference evidence="2" key="1">
    <citation type="submission" date="2022-12" db="EMBL/GenBank/DDBJ databases">
        <title>Jiella pelagia sp. nov., isolated from phosphonate enriched culture of Northwest Pacific surface seawater.</title>
        <authorList>
            <person name="Shin D.Y."/>
            <person name="Hwang C.Y."/>
        </authorList>
    </citation>
    <scope>NUCLEOTIDE SEQUENCE</scope>
    <source>
        <strain evidence="2">HL-NP1</strain>
    </source>
</reference>
<accession>A0ABY7BUL8</accession>
<dbReference type="Gene3D" id="2.30.30.240">
    <property type="entry name" value="PRC-barrel domain"/>
    <property type="match status" value="1"/>
</dbReference>
<sequence length="82" mass="8886">MTELVGREVRSRDGERIGELGNLLVSLETGRVQKAVIEVDTGLFGLVDEPLTVDASELTFSPLDETLTVDIAADEVTARVEQ</sequence>
<evidence type="ECO:0000313" key="2">
    <source>
        <dbReference type="EMBL" id="WAP67471.1"/>
    </source>
</evidence>
<dbReference type="EMBL" id="CP114029">
    <property type="protein sequence ID" value="WAP67471.1"/>
    <property type="molecule type" value="Genomic_DNA"/>
</dbReference>
<protein>
    <submittedName>
        <fullName evidence="2">PRC-barrel domain-containing protein</fullName>
    </submittedName>
</protein>
<dbReference type="Pfam" id="PF05239">
    <property type="entry name" value="PRC"/>
    <property type="match status" value="1"/>
</dbReference>
<name>A0ABY7BUL8_9HYPH</name>
<proteinExistence type="predicted"/>
<gene>
    <name evidence="2" type="ORF">OH818_18360</name>
</gene>
<dbReference type="InterPro" id="IPR011033">
    <property type="entry name" value="PRC_barrel-like_sf"/>
</dbReference>
<dbReference type="InterPro" id="IPR027275">
    <property type="entry name" value="PRC-brl_dom"/>
</dbReference>